<proteinExistence type="predicted"/>
<reference evidence="2" key="1">
    <citation type="submission" date="2016-05" db="EMBL/GenBank/DDBJ databases">
        <authorList>
            <person name="Lavstsen T."/>
            <person name="Jespersen J.S."/>
        </authorList>
    </citation>
    <scope>NUCLEOTIDE SEQUENCE</scope>
    <source>
        <tissue evidence="2">Brain</tissue>
    </source>
</reference>
<name>A0A1A8ETU5_9TELE</name>
<evidence type="ECO:0000259" key="1">
    <source>
        <dbReference type="Pfam" id="PF05699"/>
    </source>
</evidence>
<dbReference type="AlphaFoldDB" id="A0A1A8ETU5"/>
<protein>
    <recommendedName>
        <fullName evidence="1">HAT C-terminal dimerisation domain-containing protein</fullName>
    </recommendedName>
</protein>
<gene>
    <name evidence="2" type="primary">Nfu_g_1_025483</name>
</gene>
<dbReference type="Pfam" id="PF05699">
    <property type="entry name" value="Dimer_Tnp_hAT"/>
    <property type="match status" value="1"/>
</dbReference>
<dbReference type="GO" id="GO:0046983">
    <property type="term" value="F:protein dimerization activity"/>
    <property type="evidence" value="ECO:0007669"/>
    <property type="project" value="InterPro"/>
</dbReference>
<accession>A0A1A8ETU5</accession>
<organism evidence="2">
    <name type="scientific">Nothobranchius korthausae</name>
    <dbReference type="NCBI Taxonomy" id="1143690"/>
    <lineage>
        <taxon>Eukaryota</taxon>
        <taxon>Metazoa</taxon>
        <taxon>Chordata</taxon>
        <taxon>Craniata</taxon>
        <taxon>Vertebrata</taxon>
        <taxon>Euteleostomi</taxon>
        <taxon>Actinopterygii</taxon>
        <taxon>Neopterygii</taxon>
        <taxon>Teleostei</taxon>
        <taxon>Neoteleostei</taxon>
        <taxon>Acanthomorphata</taxon>
        <taxon>Ovalentaria</taxon>
        <taxon>Atherinomorphae</taxon>
        <taxon>Cyprinodontiformes</taxon>
        <taxon>Nothobranchiidae</taxon>
        <taxon>Nothobranchius</taxon>
    </lineage>
</organism>
<dbReference type="EMBL" id="HAEB01003755">
    <property type="protein sequence ID" value="SBQ50282.1"/>
    <property type="molecule type" value="Transcribed_RNA"/>
</dbReference>
<reference evidence="2" key="2">
    <citation type="submission" date="2016-06" db="EMBL/GenBank/DDBJ databases">
        <title>The genome of a short-lived fish provides insights into sex chromosome evolution and the genetic control of aging.</title>
        <authorList>
            <person name="Reichwald K."/>
            <person name="Felder M."/>
            <person name="Petzold A."/>
            <person name="Koch P."/>
            <person name="Groth M."/>
            <person name="Platzer M."/>
        </authorList>
    </citation>
    <scope>NUCLEOTIDE SEQUENCE</scope>
    <source>
        <tissue evidence="2">Brain</tissue>
    </source>
</reference>
<dbReference type="InterPro" id="IPR008906">
    <property type="entry name" value="HATC_C_dom"/>
</dbReference>
<sequence length="164" mass="18864">MKTRFSKSNLHLMKAVNCLQPRTPSLLDPDMLRPLQKLTGSDKLSNDILVAKIMLEKEFKKTDDDHSEEFVDLSTVCTYLHGYKNAFPQLHRMYVTSLVIGISAASCESSFSTLSRVLTPFRRTTLHERKRHLVILAHEKTITTGLDMDRFVRTLAQKSRRLML</sequence>
<evidence type="ECO:0000313" key="2">
    <source>
        <dbReference type="EMBL" id="SBQ50282.1"/>
    </source>
</evidence>
<feature type="domain" description="HAT C-terminal dimerisation" evidence="1">
    <location>
        <begin position="67"/>
        <end position="135"/>
    </location>
</feature>